<proteinExistence type="predicted"/>
<dbReference type="GO" id="GO:0003677">
    <property type="term" value="F:DNA binding"/>
    <property type="evidence" value="ECO:0007669"/>
    <property type="project" value="InterPro"/>
</dbReference>
<reference evidence="1" key="1">
    <citation type="journal article" date="2021" name="Front. Mar. Sci.">
        <title>Genomes of Diverse Isolates of Prochlorococcus High-Light-Adapted Clade II in the Western Pacific Ocean.</title>
        <authorList>
            <person name="Yan W."/>
            <person name="Feng X."/>
            <person name="Zhang W."/>
            <person name="Nawaz M.Z."/>
            <person name="Luo T."/>
            <person name="Zhang R."/>
            <person name="Jiao N."/>
        </authorList>
    </citation>
    <scope>NUCLEOTIDE SEQUENCE</scope>
    <source>
        <strain evidence="1">XMU1424</strain>
    </source>
</reference>
<gene>
    <name evidence="1" type="ORF">JJ833_02425</name>
</gene>
<sequence>MPKLKNNEAWVNGLRTAIRSSTAKGWTVREHRGLARLEVRTGNGMRSAQLMKNNIPFSYSSQNMGDIITRVRNIYVEMANNGGDFDTAVAVCAGLAPKLTYSHDWVGAKDDFEKYKKEMGTGIANGTWTKEYEPVITYAVNLLKTKDAPINADKLLEICAKNGIEKVTDYMRRNNIAPKPLTYELGGRAREQRVRNLASFLKYCVTKKNYPSDWLPPDDLREYIGRPSKEAKKARNKKASIEDQEFINLINSLPTETGQPHHILAAKKWVNAMKLCAVFGLRPIELRHLVYKKRKDELWCMYEKRSGQGVTKPRILEPLYLVDNDGNVHYEEVVRLYKAGLLELPYQCMPDCKTVEGVGDQMGKWLKQKAGWISLKALMAKRGESLGCYSFRHSYSLRGHQLGIDAGSVADAMGHTLRTHLESYDYAKTTTTKKAFIKARELQAV</sequence>
<protein>
    <recommendedName>
        <fullName evidence="2">Tyr recombinase domain-containing protein</fullName>
    </recommendedName>
</protein>
<evidence type="ECO:0000313" key="1">
    <source>
        <dbReference type="EMBL" id="MBO6987698.1"/>
    </source>
</evidence>
<comment type="caution">
    <text evidence="1">The sequence shown here is derived from an EMBL/GenBank/DDBJ whole genome shotgun (WGS) entry which is preliminary data.</text>
</comment>
<dbReference type="SUPFAM" id="SSF56349">
    <property type="entry name" value="DNA breaking-rejoining enzymes"/>
    <property type="match status" value="1"/>
</dbReference>
<dbReference type="EMBL" id="JAEPLE010000001">
    <property type="protein sequence ID" value="MBO6987698.1"/>
    <property type="molecule type" value="Genomic_DNA"/>
</dbReference>
<organism evidence="1">
    <name type="scientific">Prochlorococcus marinus XMU1424</name>
    <dbReference type="NCBI Taxonomy" id="2774497"/>
    <lineage>
        <taxon>Bacteria</taxon>
        <taxon>Bacillati</taxon>
        <taxon>Cyanobacteriota</taxon>
        <taxon>Cyanophyceae</taxon>
        <taxon>Synechococcales</taxon>
        <taxon>Prochlorococcaceae</taxon>
        <taxon>Prochlorococcus</taxon>
    </lineage>
</organism>
<evidence type="ECO:0008006" key="2">
    <source>
        <dbReference type="Google" id="ProtNLM"/>
    </source>
</evidence>
<dbReference type="InterPro" id="IPR011010">
    <property type="entry name" value="DNA_brk_join_enz"/>
</dbReference>
<name>A0A9D9BTX0_PROMR</name>
<dbReference type="AlphaFoldDB" id="A0A9D9BTX0"/>
<accession>A0A9D9BTX0</accession>